<proteinExistence type="inferred from homology"/>
<feature type="transmembrane region" description="Helical" evidence="5">
    <location>
        <begin position="225"/>
        <end position="249"/>
    </location>
</feature>
<dbReference type="Proteomes" id="UP000006681">
    <property type="component" value="Chromosome"/>
</dbReference>
<evidence type="ECO:0000256" key="1">
    <source>
        <dbReference type="ARBA" id="ARBA00004141"/>
    </source>
</evidence>
<feature type="transmembrane region" description="Helical" evidence="5">
    <location>
        <begin position="261"/>
        <end position="282"/>
    </location>
</feature>
<dbReference type="GeneID" id="9750967"/>
<dbReference type="AlphaFoldDB" id="E1QS77"/>
<feature type="transmembrane region" description="Helical" evidence="5">
    <location>
        <begin position="350"/>
        <end position="371"/>
    </location>
</feature>
<gene>
    <name evidence="6" type="ordered locus">Vdis_0055</name>
</gene>
<dbReference type="Pfam" id="PF00146">
    <property type="entry name" value="NADHdh"/>
    <property type="match status" value="1"/>
</dbReference>
<feature type="transmembrane region" description="Helical" evidence="5">
    <location>
        <begin position="12"/>
        <end position="35"/>
    </location>
</feature>
<dbReference type="EMBL" id="CP002100">
    <property type="protein sequence ID" value="ADN49470.1"/>
    <property type="molecule type" value="Genomic_DNA"/>
</dbReference>
<feature type="transmembrane region" description="Helical" evidence="5">
    <location>
        <begin position="77"/>
        <end position="96"/>
    </location>
</feature>
<dbReference type="HOGENOM" id="CLU_015134_0_2_2"/>
<feature type="transmembrane region" description="Helical" evidence="5">
    <location>
        <begin position="145"/>
        <end position="166"/>
    </location>
</feature>
<sequence>MLGTYMEPVLSIIGSALSWVSGIISSAIQLLYSIINYILSRPDNYIPFLWPIINFLNHVPVINIIVHLIFWRPIFDLLFVPGLVSVTIALIFIIWFERKITAKVQWRIGPLEVSRPIGGFLQPFADLFRYTFQEFVVPIHADRNYFIHAPAIAFILSTLPIFFIPVGPRQFTLPNGAMIEGIYGVYTGYDVLIALALITLFNIAIILIGWASNDRFTYIGTVREALLYTGYEAILILSAVAILLIYGTADPFKIVDWQVTHLPGIIANPLAFLAFLIATLMATSRFPFEIPEADTEIVLGPYTEYSGIVYGLVMTMSYEKLYVLSLLMVLLFLDGWAGPYIPYFGALSPAIWFGIKTYIVMMIMVFTRSVYGRYRPDQALKMSWSSLLGLVMAALILSLVIKVF</sequence>
<keyword evidence="4 5" id="KW-0472">Membrane</keyword>
<feature type="transmembrane region" description="Helical" evidence="5">
    <location>
        <begin position="383"/>
        <end position="401"/>
    </location>
</feature>
<keyword evidence="3 5" id="KW-1133">Transmembrane helix</keyword>
<dbReference type="PANTHER" id="PTHR11432">
    <property type="entry name" value="NADH DEHYDROGENASE SUBUNIT 1"/>
    <property type="match status" value="1"/>
</dbReference>
<reference evidence="6 7" key="1">
    <citation type="journal article" date="2010" name="Stand. Genomic Sci.">
        <title>Complete genome sequence of Vulcanisaeta distributa type strain (IC-017).</title>
        <authorList>
            <person name="Mavromatis K."/>
            <person name="Sikorski J."/>
            <person name="Pabst E."/>
            <person name="Teshima H."/>
            <person name="Lapidus A."/>
            <person name="Lucas S."/>
            <person name="Nolan M."/>
            <person name="Glavina Del Rio T."/>
            <person name="Cheng J.F."/>
            <person name="Bruce D."/>
            <person name="Goodwin L."/>
            <person name="Pitluck S."/>
            <person name="Liolios K."/>
            <person name="Ivanova N."/>
            <person name="Mikhailova N."/>
            <person name="Pati A."/>
            <person name="Chen A."/>
            <person name="Palaniappan K."/>
            <person name="Land M."/>
            <person name="Hauser L."/>
            <person name="Chang Y.J."/>
            <person name="Jeffries C.D."/>
            <person name="Rohde M."/>
            <person name="Spring S."/>
            <person name="Goker M."/>
            <person name="Wirth R."/>
            <person name="Woyke T."/>
            <person name="Bristow J."/>
            <person name="Eisen J.A."/>
            <person name="Markowitz V."/>
            <person name="Hugenholtz P."/>
            <person name="Klenk H.P."/>
            <person name="Kyrpides N.C."/>
        </authorList>
    </citation>
    <scope>NUCLEOTIDE SEQUENCE [LARGE SCALE GENOMIC DNA]</scope>
    <source>
        <strain evidence="7">DSM 14429 / JCM 11212 / NBRC 100878 / IC-017</strain>
    </source>
</reference>
<feature type="transmembrane region" description="Helical" evidence="5">
    <location>
        <begin position="47"/>
        <end position="71"/>
    </location>
</feature>
<protein>
    <submittedName>
        <fullName evidence="6">Respiratory-chain NADH dehydrogenase subunit 1</fullName>
    </submittedName>
</protein>
<dbReference type="NCBIfam" id="NF004741">
    <property type="entry name" value="PRK06076.1-2"/>
    <property type="match status" value="1"/>
</dbReference>
<organism evidence="6 7">
    <name type="scientific">Vulcanisaeta distributa (strain DSM 14429 / JCM 11212 / NBRC 100878 / IC-017)</name>
    <dbReference type="NCBI Taxonomy" id="572478"/>
    <lineage>
        <taxon>Archaea</taxon>
        <taxon>Thermoproteota</taxon>
        <taxon>Thermoprotei</taxon>
        <taxon>Thermoproteales</taxon>
        <taxon>Thermoproteaceae</taxon>
        <taxon>Vulcanisaeta</taxon>
    </lineage>
</organism>
<keyword evidence="7" id="KW-1185">Reference proteome</keyword>
<dbReference type="GO" id="GO:0009060">
    <property type="term" value="P:aerobic respiration"/>
    <property type="evidence" value="ECO:0007669"/>
    <property type="project" value="TreeGrafter"/>
</dbReference>
<feature type="transmembrane region" description="Helical" evidence="5">
    <location>
        <begin position="321"/>
        <end position="338"/>
    </location>
</feature>
<dbReference type="HAMAP" id="MF_01350">
    <property type="entry name" value="NDH1_NuoH"/>
    <property type="match status" value="1"/>
</dbReference>
<evidence type="ECO:0000313" key="7">
    <source>
        <dbReference type="Proteomes" id="UP000006681"/>
    </source>
</evidence>
<keyword evidence="2 5" id="KW-0812">Transmembrane</keyword>
<dbReference type="eggNOG" id="arCOG01546">
    <property type="taxonomic scope" value="Archaea"/>
</dbReference>
<evidence type="ECO:0000256" key="4">
    <source>
        <dbReference type="ARBA" id="ARBA00023136"/>
    </source>
</evidence>
<evidence type="ECO:0000313" key="6">
    <source>
        <dbReference type="EMBL" id="ADN49470.1"/>
    </source>
</evidence>
<evidence type="ECO:0000256" key="5">
    <source>
        <dbReference type="SAM" id="Phobius"/>
    </source>
</evidence>
<dbReference type="PANTHER" id="PTHR11432:SF3">
    <property type="entry name" value="NADH-UBIQUINONE OXIDOREDUCTASE CHAIN 1"/>
    <property type="match status" value="1"/>
</dbReference>
<dbReference type="GO" id="GO:0003954">
    <property type="term" value="F:NADH dehydrogenase activity"/>
    <property type="evidence" value="ECO:0007669"/>
    <property type="project" value="TreeGrafter"/>
</dbReference>
<comment type="subcellular location">
    <subcellularLocation>
        <location evidence="1">Membrane</location>
        <topology evidence="1">Multi-pass membrane protein</topology>
    </subcellularLocation>
</comment>
<dbReference type="InterPro" id="IPR001694">
    <property type="entry name" value="NADH_UbQ_OxRdtase_su1/FPO"/>
</dbReference>
<evidence type="ECO:0000256" key="2">
    <source>
        <dbReference type="ARBA" id="ARBA00022692"/>
    </source>
</evidence>
<evidence type="ECO:0000256" key="3">
    <source>
        <dbReference type="ARBA" id="ARBA00022989"/>
    </source>
</evidence>
<name>E1QS77_VULDI</name>
<dbReference type="KEGG" id="vdi:Vdis_0055"/>
<dbReference type="RefSeq" id="WP_013335195.1">
    <property type="nucleotide sequence ID" value="NC_014537.1"/>
</dbReference>
<dbReference type="STRING" id="572478.Vdis_0055"/>
<reference evidence="7" key="2">
    <citation type="journal article" date="2010" name="Stand. Genomic Sci.">
        <title>Complete genome sequence of Vulcanisaeta distributa type strain (IC-017T).</title>
        <authorList>
            <person name="Mavromatis K."/>
            <person name="Sikorski J."/>
            <person name="Pabst E."/>
            <person name="Teshima H."/>
            <person name="Lapidus A."/>
            <person name="Lucas S."/>
            <person name="Nolan M."/>
            <person name="Glavina Del Rio T."/>
            <person name="Cheng J."/>
            <person name="Bruce D."/>
            <person name="Goodwin L."/>
            <person name="Pitluck S."/>
            <person name="Liolios K."/>
            <person name="Ivanova N."/>
            <person name="Mikhailova N."/>
            <person name="Pati A."/>
            <person name="Chen A."/>
            <person name="Palaniappan K."/>
            <person name="Land M."/>
            <person name="Hauser L."/>
            <person name="Chang Y."/>
            <person name="Jeffries C."/>
            <person name="Rohde M."/>
            <person name="Spring S."/>
            <person name="Goker M."/>
            <person name="Wirth R."/>
            <person name="Woyke T."/>
            <person name="Bristow J."/>
            <person name="Eisen J."/>
            <person name="Markowitz V."/>
            <person name="Hugenholtz P."/>
            <person name="Klenk H."/>
            <person name="Kyrpides N."/>
        </authorList>
    </citation>
    <scope>NUCLEOTIDE SEQUENCE [LARGE SCALE GENOMIC DNA]</scope>
    <source>
        <strain evidence="7">DSM 14429 / JCM 11212 / NBRC 100878 / IC-017</strain>
    </source>
</reference>
<dbReference type="GO" id="GO:0016020">
    <property type="term" value="C:membrane"/>
    <property type="evidence" value="ECO:0007669"/>
    <property type="project" value="UniProtKB-SubCell"/>
</dbReference>
<feature type="transmembrane region" description="Helical" evidence="5">
    <location>
        <begin position="186"/>
        <end position="213"/>
    </location>
</feature>
<accession>E1QS77</accession>